<dbReference type="STRING" id="675120.N1PW60"/>
<keyword evidence="7" id="KW-1185">Reference proteome</keyword>
<dbReference type="GO" id="GO:0000166">
    <property type="term" value="F:nucleotide binding"/>
    <property type="evidence" value="ECO:0007669"/>
    <property type="project" value="UniProtKB-KW"/>
</dbReference>
<comment type="function">
    <text evidence="5">Acts as a sulfur carrier required for molybdopterin biosynthesis. Component of the molybdopterin synthase complex that catalyzes the conversion of precursor Z into molybdopterin by mediating the incorporation of 2 sulfur atoms into precursor Z to generate a dithiolene group. In the complex, serves as sulfur donor by being thiocarboxylated (-COSH) at its C-terminus by UBA4. After interaction with MOCS2B, the sulfur is then transferred to precursor Z to form molybdopterin.</text>
</comment>
<name>N1PW60_DOTSN</name>
<dbReference type="GO" id="GO:1990140">
    <property type="term" value="C:molybdopterin synthase complex"/>
    <property type="evidence" value="ECO:0007669"/>
    <property type="project" value="UniProtKB-UniRule"/>
</dbReference>
<feature type="modified residue" description="1-thioglycine; alternate" evidence="5">
    <location>
        <position position="97"/>
    </location>
</feature>
<organism evidence="6 7">
    <name type="scientific">Dothistroma septosporum (strain NZE10 / CBS 128990)</name>
    <name type="common">Red band needle blight fungus</name>
    <name type="synonym">Mycosphaerella pini</name>
    <dbReference type="NCBI Taxonomy" id="675120"/>
    <lineage>
        <taxon>Eukaryota</taxon>
        <taxon>Fungi</taxon>
        <taxon>Dikarya</taxon>
        <taxon>Ascomycota</taxon>
        <taxon>Pezizomycotina</taxon>
        <taxon>Dothideomycetes</taxon>
        <taxon>Dothideomycetidae</taxon>
        <taxon>Mycosphaerellales</taxon>
        <taxon>Mycosphaerellaceae</taxon>
        <taxon>Dothistroma</taxon>
    </lineage>
</organism>
<feature type="modified residue" description="Glycyl adenylate; alternate" evidence="5">
    <location>
        <position position="97"/>
    </location>
</feature>
<dbReference type="HAMAP" id="MF_03051">
    <property type="entry name" value="MOCS2A"/>
    <property type="match status" value="1"/>
</dbReference>
<sequence length="97" mass="10626">MSGPKAPAEHFTMLYFAASTSYTQRDHDFLPAPLLVTELFDKLDDRYPGIKEKVLLSSAVTVNLDYVDLEEEATKGSRGLRIEPGDEVAVIPPVSSG</sequence>
<dbReference type="OMA" id="IECNDEV"/>
<dbReference type="InterPro" id="IPR028887">
    <property type="entry name" value="MOCS2A_euk"/>
</dbReference>
<dbReference type="CDD" id="cd00754">
    <property type="entry name" value="Ubl_MoaD"/>
    <property type="match status" value="1"/>
</dbReference>
<dbReference type="PANTHER" id="PTHR33359:SF1">
    <property type="entry name" value="MOLYBDOPTERIN SYNTHASE SULFUR CARRIER SUBUNIT"/>
    <property type="match status" value="1"/>
</dbReference>
<evidence type="ECO:0000256" key="4">
    <source>
        <dbReference type="ARBA" id="ARBA00023150"/>
    </source>
</evidence>
<reference evidence="7" key="1">
    <citation type="journal article" date="2012" name="PLoS Genet.">
        <title>The genomes of the fungal plant pathogens Cladosporium fulvum and Dothistroma septosporum reveal adaptation to different hosts and lifestyles but also signatures of common ancestry.</title>
        <authorList>
            <person name="de Wit P.J.G.M."/>
            <person name="van der Burgt A."/>
            <person name="Oekmen B."/>
            <person name="Stergiopoulos I."/>
            <person name="Abd-Elsalam K.A."/>
            <person name="Aerts A.L."/>
            <person name="Bahkali A.H."/>
            <person name="Beenen H.G."/>
            <person name="Chettri P."/>
            <person name="Cox M.P."/>
            <person name="Datema E."/>
            <person name="de Vries R.P."/>
            <person name="Dhillon B."/>
            <person name="Ganley A.R."/>
            <person name="Griffiths S.A."/>
            <person name="Guo Y."/>
            <person name="Hamelin R.C."/>
            <person name="Henrissat B."/>
            <person name="Kabir M.S."/>
            <person name="Jashni M.K."/>
            <person name="Kema G."/>
            <person name="Klaubauf S."/>
            <person name="Lapidus A."/>
            <person name="Levasseur A."/>
            <person name="Lindquist E."/>
            <person name="Mehrabi R."/>
            <person name="Ohm R.A."/>
            <person name="Owen T.J."/>
            <person name="Salamov A."/>
            <person name="Schwelm A."/>
            <person name="Schijlen E."/>
            <person name="Sun H."/>
            <person name="van den Burg H.A."/>
            <person name="van Ham R.C.H.J."/>
            <person name="Zhang S."/>
            <person name="Goodwin S.B."/>
            <person name="Grigoriev I.V."/>
            <person name="Collemare J."/>
            <person name="Bradshaw R.E."/>
        </authorList>
    </citation>
    <scope>NUCLEOTIDE SEQUENCE [LARGE SCALE GENOMIC DNA]</scope>
    <source>
        <strain evidence="7">NZE10 / CBS 128990</strain>
    </source>
</reference>
<dbReference type="InterPro" id="IPR016155">
    <property type="entry name" value="Mopterin_synth/thiamin_S_b"/>
</dbReference>
<dbReference type="eggNOG" id="ENOG502S73M">
    <property type="taxonomic scope" value="Eukaryota"/>
</dbReference>
<evidence type="ECO:0000256" key="2">
    <source>
        <dbReference type="ARBA" id="ARBA00022553"/>
    </source>
</evidence>
<dbReference type="Pfam" id="PF02597">
    <property type="entry name" value="ThiS"/>
    <property type="match status" value="1"/>
</dbReference>
<dbReference type="GO" id="GO:0030366">
    <property type="term" value="F:molybdopterin synthase activity"/>
    <property type="evidence" value="ECO:0007669"/>
    <property type="project" value="UniProtKB-UniRule"/>
</dbReference>
<dbReference type="InterPro" id="IPR012675">
    <property type="entry name" value="Beta-grasp_dom_sf"/>
</dbReference>
<evidence type="ECO:0000256" key="5">
    <source>
        <dbReference type="HAMAP-Rule" id="MF_03051"/>
    </source>
</evidence>
<dbReference type="InterPro" id="IPR044672">
    <property type="entry name" value="MOCS2A"/>
</dbReference>
<keyword evidence="3 5" id="KW-0547">Nucleotide-binding</keyword>
<protein>
    <recommendedName>
        <fullName evidence="5">Molybdopterin synthase sulfur carrier subunit</fullName>
    </recommendedName>
    <alternativeName>
        <fullName evidence="5">Common component for nitrate reductase and xanthine dehydrogenase protein G</fullName>
    </alternativeName>
    <alternativeName>
        <fullName evidence="5">Molybdenum cofactor synthesis protein 2 small subunit</fullName>
    </alternativeName>
    <alternativeName>
        <fullName evidence="5">Molybdenum cofactor synthesis protein 2A</fullName>
    </alternativeName>
    <alternativeName>
        <fullName evidence="5">Sulfur carrier protein MOCS2A</fullName>
        <shortName evidence="5">MOCS2A</shortName>
    </alternativeName>
</protein>
<accession>N1PW60</accession>
<proteinExistence type="inferred from homology"/>
<gene>
    <name evidence="5" type="primary">cnxG</name>
    <name evidence="6" type="ORF">DOTSEDRAFT_169282</name>
</gene>
<reference evidence="6 7" key="2">
    <citation type="journal article" date="2012" name="PLoS Pathog.">
        <title>Diverse lifestyles and strategies of plant pathogenesis encoded in the genomes of eighteen Dothideomycetes fungi.</title>
        <authorList>
            <person name="Ohm R.A."/>
            <person name="Feau N."/>
            <person name="Henrissat B."/>
            <person name="Schoch C.L."/>
            <person name="Horwitz B.A."/>
            <person name="Barry K.W."/>
            <person name="Condon B.J."/>
            <person name="Copeland A.C."/>
            <person name="Dhillon B."/>
            <person name="Glaser F."/>
            <person name="Hesse C.N."/>
            <person name="Kosti I."/>
            <person name="LaButti K."/>
            <person name="Lindquist E.A."/>
            <person name="Lucas S."/>
            <person name="Salamov A.A."/>
            <person name="Bradshaw R.E."/>
            <person name="Ciuffetti L."/>
            <person name="Hamelin R.C."/>
            <person name="Kema G.H.J."/>
            <person name="Lawrence C."/>
            <person name="Scott J.A."/>
            <person name="Spatafora J.W."/>
            <person name="Turgeon B.G."/>
            <person name="de Wit P.J.G.M."/>
            <person name="Zhong S."/>
            <person name="Goodwin S.B."/>
            <person name="Grigoriev I.V."/>
        </authorList>
    </citation>
    <scope>NUCLEOTIDE SEQUENCE [LARGE SCALE GENOMIC DNA]</scope>
    <source>
        <strain evidence="7">NZE10 / CBS 128990</strain>
    </source>
</reference>
<dbReference type="EMBL" id="KB446537">
    <property type="protein sequence ID" value="EME46590.1"/>
    <property type="molecule type" value="Genomic_DNA"/>
</dbReference>
<evidence type="ECO:0000313" key="6">
    <source>
        <dbReference type="EMBL" id="EME46590.1"/>
    </source>
</evidence>
<dbReference type="SUPFAM" id="SSF54285">
    <property type="entry name" value="MoaD/ThiS"/>
    <property type="match status" value="1"/>
</dbReference>
<dbReference type="OrthoDB" id="5595860at2759"/>
<comment type="subunit">
    <text evidence="5">Heterotetramer; composed of 2 small (MOCS2A) and 2 large (MOCS2B) subunits.</text>
</comment>
<comment type="similarity">
    <text evidence="5">Belongs to the MoaD family. MOCS2A subfamily.</text>
</comment>
<comment type="PTM">
    <text evidence="5">C-terminal thiocarboxylation occurs in 2 steps, it is first acyl-adenylated (-COAMP) via the hesA/moeB/thiF part of UBA4, then thiocarboxylated (-COSH) via the rhodanese domain of UBA4.</text>
</comment>
<comment type="pathway">
    <text evidence="5">Cofactor biosynthesis; molybdopterin biosynthesis.</text>
</comment>
<keyword evidence="2 5" id="KW-0597">Phosphoprotein</keyword>
<dbReference type="AlphaFoldDB" id="N1PW60"/>
<dbReference type="GO" id="GO:1990133">
    <property type="term" value="C:molybdopterin adenylyltransferase complex"/>
    <property type="evidence" value="ECO:0007669"/>
    <property type="project" value="TreeGrafter"/>
</dbReference>
<dbReference type="InterPro" id="IPR003749">
    <property type="entry name" value="ThiS/MoaD-like"/>
</dbReference>
<comment type="subcellular location">
    <subcellularLocation>
        <location evidence="5">Cytoplasm</location>
    </subcellularLocation>
</comment>
<dbReference type="HOGENOM" id="CLU_114601_6_1_1"/>
<evidence type="ECO:0000256" key="3">
    <source>
        <dbReference type="ARBA" id="ARBA00022741"/>
    </source>
</evidence>
<dbReference type="Proteomes" id="UP000016933">
    <property type="component" value="Unassembled WGS sequence"/>
</dbReference>
<keyword evidence="1 5" id="KW-0963">Cytoplasm</keyword>
<evidence type="ECO:0000313" key="7">
    <source>
        <dbReference type="Proteomes" id="UP000016933"/>
    </source>
</evidence>
<dbReference type="Gene3D" id="3.10.20.30">
    <property type="match status" value="1"/>
</dbReference>
<dbReference type="UniPathway" id="UPA00344"/>
<dbReference type="PANTHER" id="PTHR33359">
    <property type="entry name" value="MOLYBDOPTERIN SYNTHASE SULFUR CARRIER SUBUNIT"/>
    <property type="match status" value="1"/>
</dbReference>
<evidence type="ECO:0000256" key="1">
    <source>
        <dbReference type="ARBA" id="ARBA00022490"/>
    </source>
</evidence>
<keyword evidence="4 5" id="KW-0501">Molybdenum cofactor biosynthesis</keyword>
<dbReference type="GO" id="GO:0006777">
    <property type="term" value="P:Mo-molybdopterin cofactor biosynthetic process"/>
    <property type="evidence" value="ECO:0007669"/>
    <property type="project" value="UniProtKB-UniRule"/>
</dbReference>